<evidence type="ECO:0000259" key="3">
    <source>
        <dbReference type="SMART" id="SM00499"/>
    </source>
</evidence>
<dbReference type="Gene3D" id="1.10.110.10">
    <property type="entry name" value="Plant lipid-transfer and hydrophobic proteins"/>
    <property type="match status" value="1"/>
</dbReference>
<dbReference type="GO" id="GO:0006869">
    <property type="term" value="P:lipid transport"/>
    <property type="evidence" value="ECO:0007669"/>
    <property type="project" value="InterPro"/>
</dbReference>
<evidence type="ECO:0000313" key="4">
    <source>
        <dbReference type="EMBL" id="KAK8940527.1"/>
    </source>
</evidence>
<dbReference type="GO" id="GO:0008289">
    <property type="term" value="F:lipid binding"/>
    <property type="evidence" value="ECO:0007669"/>
    <property type="project" value="UniProtKB-KW"/>
</dbReference>
<keyword evidence="1" id="KW-0446">Lipid-binding</keyword>
<gene>
    <name evidence="4" type="primary">LTP</name>
    <name evidence="4" type="ORF">KSP39_PZI010473</name>
</gene>
<feature type="chain" id="PRO_5042826865" description="Non-specific lipid-transfer protein" evidence="2">
    <location>
        <begin position="25"/>
        <end position="116"/>
    </location>
</feature>
<comment type="caution">
    <text evidence="4">The sequence shown here is derived from an EMBL/GenBank/DDBJ whole genome shotgun (WGS) entry which is preliminary data.</text>
</comment>
<dbReference type="CDD" id="cd01960">
    <property type="entry name" value="nsLTP1"/>
    <property type="match status" value="1"/>
</dbReference>
<dbReference type="PANTHER" id="PTHR33076">
    <property type="entry name" value="NON-SPECIFIC LIPID-TRANSFER PROTEIN 2-RELATED"/>
    <property type="match status" value="1"/>
</dbReference>
<dbReference type="EMBL" id="JBBWWQ010000008">
    <property type="protein sequence ID" value="KAK8940527.1"/>
    <property type="molecule type" value="Genomic_DNA"/>
</dbReference>
<dbReference type="PRINTS" id="PR00382">
    <property type="entry name" value="LIPIDTRNSFER"/>
</dbReference>
<dbReference type="Proteomes" id="UP001418222">
    <property type="component" value="Unassembled WGS sequence"/>
</dbReference>
<organism evidence="4 5">
    <name type="scientific">Platanthera zijinensis</name>
    <dbReference type="NCBI Taxonomy" id="2320716"/>
    <lineage>
        <taxon>Eukaryota</taxon>
        <taxon>Viridiplantae</taxon>
        <taxon>Streptophyta</taxon>
        <taxon>Embryophyta</taxon>
        <taxon>Tracheophyta</taxon>
        <taxon>Spermatophyta</taxon>
        <taxon>Magnoliopsida</taxon>
        <taxon>Liliopsida</taxon>
        <taxon>Asparagales</taxon>
        <taxon>Orchidaceae</taxon>
        <taxon>Orchidoideae</taxon>
        <taxon>Orchideae</taxon>
        <taxon>Orchidinae</taxon>
        <taxon>Platanthera</taxon>
    </lineage>
</organism>
<keyword evidence="2" id="KW-0732">Signal</keyword>
<comment type="similarity">
    <text evidence="1">Belongs to the plant LTP family.</text>
</comment>
<name>A0AAP0BHX0_9ASPA</name>
<protein>
    <recommendedName>
        <fullName evidence="1">Non-specific lipid-transfer protein</fullName>
    </recommendedName>
</protein>
<dbReference type="InterPro" id="IPR036312">
    <property type="entry name" value="Bifun_inhib/LTP/seed_sf"/>
</dbReference>
<dbReference type="SUPFAM" id="SSF47699">
    <property type="entry name" value="Bifunctional inhibitor/lipid-transfer protein/seed storage 2S albumin"/>
    <property type="match status" value="1"/>
</dbReference>
<evidence type="ECO:0000256" key="1">
    <source>
        <dbReference type="RuleBase" id="RU000628"/>
    </source>
</evidence>
<dbReference type="Pfam" id="PF00234">
    <property type="entry name" value="Tryp_alpha_amyl"/>
    <property type="match status" value="1"/>
</dbReference>
<dbReference type="InterPro" id="IPR000528">
    <property type="entry name" value="Plant_nsLTP"/>
</dbReference>
<dbReference type="InterPro" id="IPR016140">
    <property type="entry name" value="Bifunc_inhib/LTP/seed_store"/>
</dbReference>
<keyword evidence="1" id="KW-0813">Transport</keyword>
<sequence length="116" mass="11885">MANMRISQALSMGMLAIIFAGITAESSVTCADVGTKLGSCLGYAQNGGTVSGACCGGVKELKTEAATAEDRRAACECIKTFVQKIPGIKQDLMAGIPDKCGVSISFPISISIDCSK</sequence>
<reference evidence="4 5" key="1">
    <citation type="journal article" date="2022" name="Nat. Plants">
        <title>Genomes of leafy and leafless Platanthera orchids illuminate the evolution of mycoheterotrophy.</title>
        <authorList>
            <person name="Li M.H."/>
            <person name="Liu K.W."/>
            <person name="Li Z."/>
            <person name="Lu H.C."/>
            <person name="Ye Q.L."/>
            <person name="Zhang D."/>
            <person name="Wang J.Y."/>
            <person name="Li Y.F."/>
            <person name="Zhong Z.M."/>
            <person name="Liu X."/>
            <person name="Yu X."/>
            <person name="Liu D.K."/>
            <person name="Tu X.D."/>
            <person name="Liu B."/>
            <person name="Hao Y."/>
            <person name="Liao X.Y."/>
            <person name="Jiang Y.T."/>
            <person name="Sun W.H."/>
            <person name="Chen J."/>
            <person name="Chen Y.Q."/>
            <person name="Ai Y."/>
            <person name="Zhai J.W."/>
            <person name="Wu S.S."/>
            <person name="Zhou Z."/>
            <person name="Hsiao Y.Y."/>
            <person name="Wu W.L."/>
            <person name="Chen Y.Y."/>
            <person name="Lin Y.F."/>
            <person name="Hsu J.L."/>
            <person name="Li C.Y."/>
            <person name="Wang Z.W."/>
            <person name="Zhao X."/>
            <person name="Zhong W.Y."/>
            <person name="Ma X.K."/>
            <person name="Ma L."/>
            <person name="Huang J."/>
            <person name="Chen G.Z."/>
            <person name="Huang M.Z."/>
            <person name="Huang L."/>
            <person name="Peng D.H."/>
            <person name="Luo Y.B."/>
            <person name="Zou S.Q."/>
            <person name="Chen S.P."/>
            <person name="Lan S."/>
            <person name="Tsai W.C."/>
            <person name="Van de Peer Y."/>
            <person name="Liu Z.J."/>
        </authorList>
    </citation>
    <scope>NUCLEOTIDE SEQUENCE [LARGE SCALE GENOMIC DNA]</scope>
    <source>
        <strain evidence="4">Lor287</strain>
    </source>
</reference>
<accession>A0AAP0BHX0</accession>
<evidence type="ECO:0000256" key="2">
    <source>
        <dbReference type="SAM" id="SignalP"/>
    </source>
</evidence>
<feature type="domain" description="Bifunctional inhibitor/plant lipid transfer protein/seed storage helical" evidence="3">
    <location>
        <begin position="30"/>
        <end position="114"/>
    </location>
</feature>
<dbReference type="SMART" id="SM00499">
    <property type="entry name" value="AAI"/>
    <property type="match status" value="1"/>
</dbReference>
<evidence type="ECO:0000313" key="5">
    <source>
        <dbReference type="Proteomes" id="UP001418222"/>
    </source>
</evidence>
<comment type="function">
    <text evidence="1">Plant non-specific lipid-transfer proteins transfer phospholipids as well as galactolipids across membranes. May play a role in wax or cutin deposition in the cell walls of expanding epidermal cells and certain secretory tissues.</text>
</comment>
<keyword evidence="5" id="KW-1185">Reference proteome</keyword>
<dbReference type="AlphaFoldDB" id="A0AAP0BHX0"/>
<feature type="signal peptide" evidence="2">
    <location>
        <begin position="1"/>
        <end position="24"/>
    </location>
</feature>
<proteinExistence type="inferred from homology"/>